<feature type="domain" description="CdaR GGDEF-like" evidence="4">
    <location>
        <begin position="291"/>
        <end position="430"/>
    </location>
</feature>
<comment type="similarity">
    <text evidence="1">Belongs to the CdaR family.</text>
</comment>
<dbReference type="InterPro" id="IPR012914">
    <property type="entry name" value="PucR_dom"/>
</dbReference>
<name>A0A2T2XDA5_9FIRM</name>
<dbReference type="Gene3D" id="1.10.10.2840">
    <property type="entry name" value="PucR C-terminal helix-turn-helix domain"/>
    <property type="match status" value="1"/>
</dbReference>
<feature type="domain" description="Purine catabolism PurC-like" evidence="2">
    <location>
        <begin position="8"/>
        <end position="127"/>
    </location>
</feature>
<dbReference type="EMBL" id="PXYW01000039">
    <property type="protein sequence ID" value="PSR32491.1"/>
    <property type="molecule type" value="Genomic_DNA"/>
</dbReference>
<comment type="caution">
    <text evidence="5">The sequence shown here is derived from an EMBL/GenBank/DDBJ whole genome shotgun (WGS) entry which is preliminary data.</text>
</comment>
<dbReference type="Pfam" id="PF07905">
    <property type="entry name" value="PucR"/>
    <property type="match status" value="1"/>
</dbReference>
<evidence type="ECO:0000259" key="3">
    <source>
        <dbReference type="Pfam" id="PF13556"/>
    </source>
</evidence>
<dbReference type="PANTHER" id="PTHR33744">
    <property type="entry name" value="CARBOHYDRATE DIACID REGULATOR"/>
    <property type="match status" value="1"/>
</dbReference>
<dbReference type="PANTHER" id="PTHR33744:SF7">
    <property type="entry name" value="PUCR FAMILY TRANSCRIPTIONAL REGULATOR"/>
    <property type="match status" value="1"/>
</dbReference>
<evidence type="ECO:0000256" key="1">
    <source>
        <dbReference type="ARBA" id="ARBA00006754"/>
    </source>
</evidence>
<sequence>MNGLTLAEVLSLDVLAPATVLAGNDWLDHRRVEWISVIETPVEDFVRRDELVLTTGLGCGQDSQTLLCFVEEIMQAGAAGIAIAIGPHVPSIPQEIVSAAEGWHLPLMALPWDVRFSDITRRVVTEISLHTVGPTRVSHPVRQLLERLAHVGDLNAIVEAVSRLWDVPCAFYHAQSAQWYGVQGLVQQCIAEFDRLKPWLHRSRAHQSIDEPIRYQALELLSISSQGRWYGTLLVHRPPSWGTELRIADRELVCHVMALAVLVENTTTHSDDRAQNDFVWRLAKGEFAEWDQLLAVAGPLHYDVTQYYVCVVGRMENLEGLYRYSQTLWNRQPRDQWEETLVDVVQSTLRASAQRANYGVLVTYQRGEWLAYFLSAKRIEPTMIHHCLDEVHKALALHLPEVIISWGIAGAVPGVRGFHQSFAHARLALERGVRREGGGRRFVYEEVQENQVLERFQWDTTIQELVETTMGALATYDQQHGTDLLHTLRAYLHNRTNVSLTARTLHLHRQSLLYRLNKIESLTGRSLDNADDLFVLELCVRILASQMPGK</sequence>
<evidence type="ECO:0000259" key="2">
    <source>
        <dbReference type="Pfam" id="PF07905"/>
    </source>
</evidence>
<feature type="domain" description="PucR C-terminal helix-turn-helix" evidence="3">
    <location>
        <begin position="484"/>
        <end position="542"/>
    </location>
</feature>
<dbReference type="AlphaFoldDB" id="A0A2T2XDA5"/>
<dbReference type="InterPro" id="IPR051448">
    <property type="entry name" value="CdaR-like_regulators"/>
</dbReference>
<dbReference type="InterPro" id="IPR041522">
    <property type="entry name" value="CdaR_GGDEF"/>
</dbReference>
<dbReference type="Proteomes" id="UP000242972">
    <property type="component" value="Unassembled WGS sequence"/>
</dbReference>
<reference evidence="5 6" key="1">
    <citation type="journal article" date="2014" name="BMC Genomics">
        <title>Comparison of environmental and isolate Sulfobacillus genomes reveals diverse carbon, sulfur, nitrogen, and hydrogen metabolisms.</title>
        <authorList>
            <person name="Justice N.B."/>
            <person name="Norman A."/>
            <person name="Brown C.T."/>
            <person name="Singh A."/>
            <person name="Thomas B.C."/>
            <person name="Banfield J.F."/>
        </authorList>
    </citation>
    <scope>NUCLEOTIDE SEQUENCE [LARGE SCALE GENOMIC DNA]</scope>
    <source>
        <strain evidence="5">AMDSBA4</strain>
    </source>
</reference>
<accession>A0A2T2XDA5</accession>
<evidence type="ECO:0000313" key="5">
    <source>
        <dbReference type="EMBL" id="PSR32491.1"/>
    </source>
</evidence>
<evidence type="ECO:0000313" key="6">
    <source>
        <dbReference type="Proteomes" id="UP000242972"/>
    </source>
</evidence>
<evidence type="ECO:0008006" key="7">
    <source>
        <dbReference type="Google" id="ProtNLM"/>
    </source>
</evidence>
<protein>
    <recommendedName>
        <fullName evidence="7">PucR family transcriptional regulator</fullName>
    </recommendedName>
</protein>
<evidence type="ECO:0000259" key="4">
    <source>
        <dbReference type="Pfam" id="PF17853"/>
    </source>
</evidence>
<proteinExistence type="inferred from homology"/>
<dbReference type="Pfam" id="PF13556">
    <property type="entry name" value="HTH_30"/>
    <property type="match status" value="1"/>
</dbReference>
<dbReference type="InterPro" id="IPR042070">
    <property type="entry name" value="PucR_C-HTH_sf"/>
</dbReference>
<organism evidence="5 6">
    <name type="scientific">Sulfobacillus benefaciens</name>
    <dbReference type="NCBI Taxonomy" id="453960"/>
    <lineage>
        <taxon>Bacteria</taxon>
        <taxon>Bacillati</taxon>
        <taxon>Bacillota</taxon>
        <taxon>Clostridia</taxon>
        <taxon>Eubacteriales</taxon>
        <taxon>Clostridiales Family XVII. Incertae Sedis</taxon>
        <taxon>Sulfobacillus</taxon>
    </lineage>
</organism>
<dbReference type="Pfam" id="PF17853">
    <property type="entry name" value="GGDEF_2"/>
    <property type="match status" value="1"/>
</dbReference>
<gene>
    <name evidence="5" type="ORF">C7B46_14060</name>
</gene>
<dbReference type="InterPro" id="IPR025736">
    <property type="entry name" value="PucR_C-HTH_dom"/>
</dbReference>